<dbReference type="AlphaFoldDB" id="F5YJR2"/>
<keyword evidence="2" id="KW-1185">Reference proteome</keyword>
<gene>
    <name evidence="1" type="ordered locus">TREPR_2076</name>
</gene>
<reference evidence="2" key="1">
    <citation type="submission" date="2009-12" db="EMBL/GenBank/DDBJ databases">
        <title>Complete sequence of Treponema primitia strain ZAS-2.</title>
        <authorList>
            <person name="Tetu S.G."/>
            <person name="Matson E."/>
            <person name="Ren Q."/>
            <person name="Seshadri R."/>
            <person name="Elbourne L."/>
            <person name="Hassan K.A."/>
            <person name="Durkin A."/>
            <person name="Radune D."/>
            <person name="Mohamoud Y."/>
            <person name="Shay R."/>
            <person name="Jin S."/>
            <person name="Zhang X."/>
            <person name="Lucey K."/>
            <person name="Ballor N.R."/>
            <person name="Ottesen E."/>
            <person name="Rosenthal R."/>
            <person name="Allen A."/>
            <person name="Leadbetter J.R."/>
            <person name="Paulsen I.T."/>
        </authorList>
    </citation>
    <scope>NUCLEOTIDE SEQUENCE [LARGE SCALE GENOMIC DNA]</scope>
    <source>
        <strain evidence="2">ATCC BAA-887 / DSM 12427 / ZAS-2</strain>
    </source>
</reference>
<evidence type="ECO:0000313" key="1">
    <source>
        <dbReference type="EMBL" id="AEF86301.1"/>
    </source>
</evidence>
<organism evidence="1 2">
    <name type="scientific">Treponema primitia (strain ATCC BAA-887 / DSM 12427 / ZAS-2)</name>
    <dbReference type="NCBI Taxonomy" id="545694"/>
    <lineage>
        <taxon>Bacteria</taxon>
        <taxon>Pseudomonadati</taxon>
        <taxon>Spirochaetota</taxon>
        <taxon>Spirochaetia</taxon>
        <taxon>Spirochaetales</taxon>
        <taxon>Treponemataceae</taxon>
        <taxon>Treponema</taxon>
    </lineage>
</organism>
<dbReference type="Proteomes" id="UP000009223">
    <property type="component" value="Chromosome"/>
</dbReference>
<dbReference type="KEGG" id="tpi:TREPR_2076"/>
<dbReference type="HOGENOM" id="CLU_2830030_0_0_12"/>
<accession>F5YJR2</accession>
<sequence>MKVFYTYKYLFYAVIIEKYPTILKNTLFYYSIKQNKNHYYTNFRSILLKNLDYCKLFGNFGKIIRG</sequence>
<proteinExistence type="predicted"/>
<name>F5YJR2_TREPZ</name>
<evidence type="ECO:0000313" key="2">
    <source>
        <dbReference type="Proteomes" id="UP000009223"/>
    </source>
</evidence>
<protein>
    <submittedName>
        <fullName evidence="1">Uncharacterized protein</fullName>
    </submittedName>
</protein>
<dbReference type="EMBL" id="CP001843">
    <property type="protein sequence ID" value="AEF86301.1"/>
    <property type="molecule type" value="Genomic_DNA"/>
</dbReference>
<reference evidence="1 2" key="2">
    <citation type="journal article" date="2011" name="ISME J.">
        <title>RNA-seq reveals cooperative metabolic interactions between two termite-gut spirochete species in co-culture.</title>
        <authorList>
            <person name="Rosenthal A.Z."/>
            <person name="Matson E.G."/>
            <person name="Eldar A."/>
            <person name="Leadbetter J.R."/>
        </authorList>
    </citation>
    <scope>NUCLEOTIDE SEQUENCE [LARGE SCALE GENOMIC DNA]</scope>
    <source>
        <strain evidence="2">ATCC BAA-887 / DSM 12427 / ZAS-2</strain>
    </source>
</reference>